<sequence>MIKLDTKKTLFLLILSSILIIISFLISQYNYLLFHILIELFSIIIAFSMFIIAYNTYVFAKNKYLMYLGTAFLFIGLLDLFHTITYKGMGIFENLGANTPTQFWISARYIESFSLLFALFIINKNIKYKNYILGLSIITSGVFISILIYSIFPDCFIENQGLTQFKIISEYIISFILIGVIACLVKKKNYFDKNIFKLLILSVIFTIISEVSFTFYIDVYGFSNFVGHIFKLLSFILIYISLIKINLNKPYKLLFKNLDKKNKELEKKLKEIKKLEGIIPICSNCNKIRNNKGYWERVEKYISEHSFADFSHGLCPECREKLYPKNEKKVDDVDNSK</sequence>
<feature type="transmembrane region" description="Helical" evidence="2">
    <location>
        <begin position="32"/>
        <end position="52"/>
    </location>
</feature>
<proteinExistence type="predicted"/>
<keyword evidence="1" id="KW-0175">Coiled coil</keyword>
<feature type="transmembrane region" description="Helical" evidence="2">
    <location>
        <begin position="9"/>
        <end position="26"/>
    </location>
</feature>
<evidence type="ECO:0000259" key="3">
    <source>
        <dbReference type="Pfam" id="PF17159"/>
    </source>
</evidence>
<feature type="transmembrane region" description="Helical" evidence="2">
    <location>
        <begin position="131"/>
        <end position="152"/>
    </location>
</feature>
<keyword evidence="2" id="KW-1133">Transmembrane helix</keyword>
<dbReference type="Proteomes" id="UP000324143">
    <property type="component" value="Unassembled WGS sequence"/>
</dbReference>
<dbReference type="AlphaFoldDB" id="A0A5D0MIR5"/>
<reference evidence="4" key="1">
    <citation type="submission" date="2019-08" db="EMBL/GenBank/DDBJ databases">
        <title>Genomic characterization of a novel candidate phylum (ARYD3) from a high temperature, high salinity tertiary oil reservoir in north central Oklahoma, USA.</title>
        <authorList>
            <person name="Youssef N.H."/>
            <person name="Yadav A."/>
            <person name="Elshahed M.S."/>
        </authorList>
    </citation>
    <scope>NUCLEOTIDE SEQUENCE [LARGE SCALE GENOMIC DNA]</scope>
    <source>
        <strain evidence="4">ARYD3</strain>
    </source>
</reference>
<feature type="transmembrane region" description="Helical" evidence="2">
    <location>
        <begin position="104"/>
        <end position="122"/>
    </location>
</feature>
<gene>
    <name evidence="4" type="ORF">FXF47_05685</name>
</gene>
<feature type="transmembrane region" description="Helical" evidence="2">
    <location>
        <begin position="196"/>
        <end position="217"/>
    </location>
</feature>
<keyword evidence="2" id="KW-0472">Membrane</keyword>
<keyword evidence="5" id="KW-1185">Reference proteome</keyword>
<feature type="coiled-coil region" evidence="1">
    <location>
        <begin position="251"/>
        <end position="278"/>
    </location>
</feature>
<protein>
    <recommendedName>
        <fullName evidence="3">Membrane-associated sensor domain-containing protein</fullName>
    </recommendedName>
</protein>
<evidence type="ECO:0000256" key="2">
    <source>
        <dbReference type="SAM" id="Phobius"/>
    </source>
</evidence>
<keyword evidence="2" id="KW-0812">Transmembrane</keyword>
<accession>A0A5D0MIR5</accession>
<feature type="domain" description="Membrane-associated sensor" evidence="3">
    <location>
        <begin position="26"/>
        <end position="250"/>
    </location>
</feature>
<dbReference type="InterPro" id="IPR033425">
    <property type="entry name" value="MASE3"/>
</dbReference>
<name>A0A5D0MIR5_9BACT</name>
<evidence type="ECO:0000256" key="1">
    <source>
        <dbReference type="SAM" id="Coils"/>
    </source>
</evidence>
<dbReference type="EMBL" id="VSIX01000054">
    <property type="protein sequence ID" value="TYB31128.1"/>
    <property type="molecule type" value="Genomic_DNA"/>
</dbReference>
<dbReference type="Pfam" id="PF17159">
    <property type="entry name" value="MASE3"/>
    <property type="match status" value="1"/>
</dbReference>
<organism evidence="4 5">
    <name type="scientific">Candidatus Mcinerneyibacterium aminivorans</name>
    <dbReference type="NCBI Taxonomy" id="2703815"/>
    <lineage>
        <taxon>Bacteria</taxon>
        <taxon>Candidatus Macinerneyibacteriota</taxon>
        <taxon>Candidatus Mcinerneyibacteria</taxon>
        <taxon>Candidatus Mcinerneyibacteriales</taxon>
        <taxon>Candidatus Mcinerneyibacteriaceae</taxon>
        <taxon>Candidatus Mcinerneyibacterium</taxon>
    </lineage>
</organism>
<feature type="transmembrane region" description="Helical" evidence="2">
    <location>
        <begin position="229"/>
        <end position="247"/>
    </location>
</feature>
<comment type="caution">
    <text evidence="4">The sequence shown here is derived from an EMBL/GenBank/DDBJ whole genome shotgun (WGS) entry which is preliminary data.</text>
</comment>
<evidence type="ECO:0000313" key="4">
    <source>
        <dbReference type="EMBL" id="TYB31128.1"/>
    </source>
</evidence>
<feature type="transmembrane region" description="Helical" evidence="2">
    <location>
        <begin position="64"/>
        <end position="84"/>
    </location>
</feature>
<feature type="transmembrane region" description="Helical" evidence="2">
    <location>
        <begin position="164"/>
        <end position="184"/>
    </location>
</feature>
<evidence type="ECO:0000313" key="5">
    <source>
        <dbReference type="Proteomes" id="UP000324143"/>
    </source>
</evidence>